<protein>
    <submittedName>
        <fullName evidence="1">Uncharacterized protein</fullName>
    </submittedName>
</protein>
<keyword evidence="2" id="KW-1185">Reference proteome</keyword>
<evidence type="ECO:0000313" key="2">
    <source>
        <dbReference type="Proteomes" id="UP000703269"/>
    </source>
</evidence>
<gene>
    <name evidence="1" type="ORF">PsYK624_062820</name>
</gene>
<name>A0A9P3G6G8_9APHY</name>
<proteinExistence type="predicted"/>
<dbReference type="EMBL" id="BPQB01000015">
    <property type="protein sequence ID" value="GJE90157.1"/>
    <property type="molecule type" value="Genomic_DNA"/>
</dbReference>
<dbReference type="Proteomes" id="UP000703269">
    <property type="component" value="Unassembled WGS sequence"/>
</dbReference>
<organism evidence="1 2">
    <name type="scientific">Phanerochaete sordida</name>
    <dbReference type="NCBI Taxonomy" id="48140"/>
    <lineage>
        <taxon>Eukaryota</taxon>
        <taxon>Fungi</taxon>
        <taxon>Dikarya</taxon>
        <taxon>Basidiomycota</taxon>
        <taxon>Agaricomycotina</taxon>
        <taxon>Agaricomycetes</taxon>
        <taxon>Polyporales</taxon>
        <taxon>Phanerochaetaceae</taxon>
        <taxon>Phanerochaete</taxon>
    </lineage>
</organism>
<accession>A0A9P3G6G8</accession>
<reference evidence="1 2" key="1">
    <citation type="submission" date="2021-08" db="EMBL/GenBank/DDBJ databases">
        <title>Draft Genome Sequence of Phanerochaete sordida strain YK-624.</title>
        <authorList>
            <person name="Mori T."/>
            <person name="Dohra H."/>
            <person name="Suzuki T."/>
            <person name="Kawagishi H."/>
            <person name="Hirai H."/>
        </authorList>
    </citation>
    <scope>NUCLEOTIDE SEQUENCE [LARGE SCALE GENOMIC DNA]</scope>
    <source>
        <strain evidence="1 2">YK-624</strain>
    </source>
</reference>
<comment type="caution">
    <text evidence="1">The sequence shown here is derived from an EMBL/GenBank/DDBJ whole genome shotgun (WGS) entry which is preliminary data.</text>
</comment>
<dbReference type="AlphaFoldDB" id="A0A9P3G6G8"/>
<evidence type="ECO:0000313" key="1">
    <source>
        <dbReference type="EMBL" id="GJE90157.1"/>
    </source>
</evidence>
<sequence length="151" mass="16879">MSHAYSDASQPPLSTVHGRRPCLLPLGFPSLHVVSKGPVFSEDDSCQATFATTCSSSPRSLHLTRRIAPFRTVLIGEPRPGIAIAARLGRRPWRATTAPQRHKWSRFAICGRAPRARRRLNARSPWRSWPVILSLGRRPDFFFAARVTRAA</sequence>